<reference evidence="1 2" key="1">
    <citation type="submission" date="2012-05" db="EMBL/GenBank/DDBJ databases">
        <authorList>
            <person name="Weinstock G."/>
            <person name="Sodergren E."/>
            <person name="Lobos E.A."/>
            <person name="Fulton L."/>
            <person name="Fulton R."/>
            <person name="Courtney L."/>
            <person name="Fronick C."/>
            <person name="O'Laughlin M."/>
            <person name="Godfrey J."/>
            <person name="Wilson R.M."/>
            <person name="Miner T."/>
            <person name="Farmer C."/>
            <person name="Delehaunty K."/>
            <person name="Cordes M."/>
            <person name="Minx P."/>
            <person name="Tomlinson C."/>
            <person name="Chen J."/>
            <person name="Wollam A."/>
            <person name="Pepin K.H."/>
            <person name="Bhonagiri V."/>
            <person name="Zhang X."/>
            <person name="Suruliraj S."/>
            <person name="Warren W."/>
            <person name="Mitreva M."/>
            <person name="Mardis E.R."/>
            <person name="Wilson R.K."/>
        </authorList>
    </citation>
    <scope>NUCLEOTIDE SEQUENCE [LARGE SCALE GENOMIC DNA]</scope>
    <source>
        <strain evidence="1 2">DSM 1785</strain>
    </source>
</reference>
<dbReference type="EMBL" id="AMEZ01000053">
    <property type="protein sequence ID" value="EKY26545.1"/>
    <property type="molecule type" value="Genomic_DNA"/>
</dbReference>
<dbReference type="STRING" id="545697.HMPREF0216_01730"/>
<dbReference type="Proteomes" id="UP000010420">
    <property type="component" value="Unassembled WGS sequence"/>
</dbReference>
<sequence>MFQKLLDMYVGSRINEVYLAKAVKLGWITEEEMQEIIGFKALLPQM</sequence>
<accession>L1QFS4</accession>
<gene>
    <name evidence="1" type="ORF">HMPREF0216_01730</name>
</gene>
<evidence type="ECO:0000313" key="2">
    <source>
        <dbReference type="Proteomes" id="UP000010420"/>
    </source>
</evidence>
<dbReference type="HOGENOM" id="CLU_3182021_0_0_9"/>
<name>L1QFS4_9CLOT</name>
<dbReference type="AlphaFoldDB" id="L1QFS4"/>
<evidence type="ECO:0000313" key="1">
    <source>
        <dbReference type="EMBL" id="EKY26545.1"/>
    </source>
</evidence>
<proteinExistence type="predicted"/>
<dbReference type="OrthoDB" id="1740077at2"/>
<dbReference type="PATRIC" id="fig|545697.3.peg.1702"/>
<protein>
    <recommendedName>
        <fullName evidence="3">XkdX family protein</fullName>
    </recommendedName>
</protein>
<dbReference type="RefSeq" id="WP_005213336.1">
    <property type="nucleotide sequence ID" value="NZ_KB291645.1"/>
</dbReference>
<organism evidence="1 2">
    <name type="scientific">Clostridium celatum DSM 1785</name>
    <dbReference type="NCBI Taxonomy" id="545697"/>
    <lineage>
        <taxon>Bacteria</taxon>
        <taxon>Bacillati</taxon>
        <taxon>Bacillota</taxon>
        <taxon>Clostridia</taxon>
        <taxon>Eubacteriales</taxon>
        <taxon>Clostridiaceae</taxon>
        <taxon>Clostridium</taxon>
    </lineage>
</organism>
<evidence type="ECO:0008006" key="3">
    <source>
        <dbReference type="Google" id="ProtNLM"/>
    </source>
</evidence>
<comment type="caution">
    <text evidence="1">The sequence shown here is derived from an EMBL/GenBank/DDBJ whole genome shotgun (WGS) entry which is preliminary data.</text>
</comment>
<keyword evidence="2" id="KW-1185">Reference proteome</keyword>